<gene>
    <name evidence="1" type="ORF">DPMN_042226</name>
</gene>
<name>A0A9D4CYA5_DREPO</name>
<reference evidence="1" key="2">
    <citation type="submission" date="2020-11" db="EMBL/GenBank/DDBJ databases">
        <authorList>
            <person name="McCartney M.A."/>
            <person name="Auch B."/>
            <person name="Kono T."/>
            <person name="Mallez S."/>
            <person name="Becker A."/>
            <person name="Gohl D.M."/>
            <person name="Silverstein K.A.T."/>
            <person name="Koren S."/>
            <person name="Bechman K.B."/>
            <person name="Herman A."/>
            <person name="Abrahante J.E."/>
            <person name="Garbe J."/>
        </authorList>
    </citation>
    <scope>NUCLEOTIDE SEQUENCE</scope>
    <source>
        <strain evidence="1">Duluth1</strain>
        <tissue evidence="1">Whole animal</tissue>
    </source>
</reference>
<dbReference type="Proteomes" id="UP000828390">
    <property type="component" value="Unassembled WGS sequence"/>
</dbReference>
<proteinExistence type="predicted"/>
<accession>A0A9D4CYA5</accession>
<dbReference type="AlphaFoldDB" id="A0A9D4CYA5"/>
<reference evidence="1" key="1">
    <citation type="journal article" date="2019" name="bioRxiv">
        <title>The Genome of the Zebra Mussel, Dreissena polymorpha: A Resource for Invasive Species Research.</title>
        <authorList>
            <person name="McCartney M.A."/>
            <person name="Auch B."/>
            <person name="Kono T."/>
            <person name="Mallez S."/>
            <person name="Zhang Y."/>
            <person name="Obille A."/>
            <person name="Becker A."/>
            <person name="Abrahante J.E."/>
            <person name="Garbe J."/>
            <person name="Badalamenti J.P."/>
            <person name="Herman A."/>
            <person name="Mangelson H."/>
            <person name="Liachko I."/>
            <person name="Sullivan S."/>
            <person name="Sone E.D."/>
            <person name="Koren S."/>
            <person name="Silverstein K.A.T."/>
            <person name="Beckman K.B."/>
            <person name="Gohl D.M."/>
        </authorList>
    </citation>
    <scope>NUCLEOTIDE SEQUENCE</scope>
    <source>
        <strain evidence="1">Duluth1</strain>
        <tissue evidence="1">Whole animal</tissue>
    </source>
</reference>
<evidence type="ECO:0000313" key="1">
    <source>
        <dbReference type="EMBL" id="KAH3735691.1"/>
    </source>
</evidence>
<protein>
    <submittedName>
        <fullName evidence="1">Uncharacterized protein</fullName>
    </submittedName>
</protein>
<sequence length="135" mass="14813">MILGGPSIGTHSSNVVESQSILTISELLQFNCAIRRRKDADEIYHSSDIEPPLPIYLGMVIHAETRKKDLVHKPFSLGLCISYDRVMNISTAMGHFICDRFQNDDGVCPAKLCGNILTTGAVDNIDHNPSSNTAK</sequence>
<comment type="caution">
    <text evidence="1">The sequence shown here is derived from an EMBL/GenBank/DDBJ whole genome shotgun (WGS) entry which is preliminary data.</text>
</comment>
<evidence type="ECO:0000313" key="2">
    <source>
        <dbReference type="Proteomes" id="UP000828390"/>
    </source>
</evidence>
<dbReference type="PANTHER" id="PTHR47018">
    <property type="entry name" value="CXC DOMAIN-CONTAINING PROTEIN-RELATED"/>
    <property type="match status" value="1"/>
</dbReference>
<keyword evidence="2" id="KW-1185">Reference proteome</keyword>
<organism evidence="1 2">
    <name type="scientific">Dreissena polymorpha</name>
    <name type="common">Zebra mussel</name>
    <name type="synonym">Mytilus polymorpha</name>
    <dbReference type="NCBI Taxonomy" id="45954"/>
    <lineage>
        <taxon>Eukaryota</taxon>
        <taxon>Metazoa</taxon>
        <taxon>Spiralia</taxon>
        <taxon>Lophotrochozoa</taxon>
        <taxon>Mollusca</taxon>
        <taxon>Bivalvia</taxon>
        <taxon>Autobranchia</taxon>
        <taxon>Heteroconchia</taxon>
        <taxon>Euheterodonta</taxon>
        <taxon>Imparidentia</taxon>
        <taxon>Neoheterodontei</taxon>
        <taxon>Myida</taxon>
        <taxon>Dreissenoidea</taxon>
        <taxon>Dreissenidae</taxon>
        <taxon>Dreissena</taxon>
    </lineage>
</organism>
<dbReference type="EMBL" id="JAIWYP010000011">
    <property type="protein sequence ID" value="KAH3735691.1"/>
    <property type="molecule type" value="Genomic_DNA"/>
</dbReference>